<sequence>MIKKVLDFLNLLVYHKLYGKLTPIFEHGKIVRVELKISMLEPDLDKFIKLLSE</sequence>
<proteinExistence type="predicted"/>
<name>A0A6M3JQW8_9ZZZZ</name>
<protein>
    <submittedName>
        <fullName evidence="1">Uncharacterized protein</fullName>
    </submittedName>
</protein>
<accession>A0A6M3JQW8</accession>
<gene>
    <name evidence="1" type="ORF">MM415A02819_0009</name>
</gene>
<reference evidence="1" key="1">
    <citation type="submission" date="2020-03" db="EMBL/GenBank/DDBJ databases">
        <title>The deep terrestrial virosphere.</title>
        <authorList>
            <person name="Holmfeldt K."/>
            <person name="Nilsson E."/>
            <person name="Simone D."/>
            <person name="Lopez-Fernandez M."/>
            <person name="Wu X."/>
            <person name="de Brujin I."/>
            <person name="Lundin D."/>
            <person name="Andersson A."/>
            <person name="Bertilsson S."/>
            <person name="Dopson M."/>
        </authorList>
    </citation>
    <scope>NUCLEOTIDE SEQUENCE</scope>
    <source>
        <strain evidence="1">MM415A02819</strain>
    </source>
</reference>
<dbReference type="EMBL" id="MT141937">
    <property type="protein sequence ID" value="QJA72270.1"/>
    <property type="molecule type" value="Genomic_DNA"/>
</dbReference>
<organism evidence="1">
    <name type="scientific">viral metagenome</name>
    <dbReference type="NCBI Taxonomy" id="1070528"/>
    <lineage>
        <taxon>unclassified sequences</taxon>
        <taxon>metagenomes</taxon>
        <taxon>organismal metagenomes</taxon>
    </lineage>
</organism>
<dbReference type="AlphaFoldDB" id="A0A6M3JQW8"/>
<evidence type="ECO:0000313" key="1">
    <source>
        <dbReference type="EMBL" id="QJA72270.1"/>
    </source>
</evidence>